<dbReference type="AlphaFoldDB" id="A0A1L9TK98"/>
<protein>
    <submittedName>
        <fullName evidence="2">Uncharacterized protein</fullName>
    </submittedName>
</protein>
<feature type="signal peptide" evidence="1">
    <location>
        <begin position="1"/>
        <end position="23"/>
    </location>
</feature>
<dbReference type="EMBL" id="KV878585">
    <property type="protein sequence ID" value="OJJ59856.1"/>
    <property type="molecule type" value="Genomic_DNA"/>
</dbReference>
<accession>A0A1L9TK98</accession>
<dbReference type="Proteomes" id="UP000184356">
    <property type="component" value="Unassembled WGS sequence"/>
</dbReference>
<evidence type="ECO:0000313" key="2">
    <source>
        <dbReference type="EMBL" id="OJJ59856.1"/>
    </source>
</evidence>
<name>A0A1L9TK98_9EURO</name>
<dbReference type="RefSeq" id="XP_040703662.1">
    <property type="nucleotide sequence ID" value="XM_040846817.1"/>
</dbReference>
<dbReference type="VEuPathDB" id="FungiDB:ASPSYDRAFT_44253"/>
<organism evidence="2 3">
    <name type="scientific">Aspergillus sydowii CBS 593.65</name>
    <dbReference type="NCBI Taxonomy" id="1036612"/>
    <lineage>
        <taxon>Eukaryota</taxon>
        <taxon>Fungi</taxon>
        <taxon>Dikarya</taxon>
        <taxon>Ascomycota</taxon>
        <taxon>Pezizomycotina</taxon>
        <taxon>Eurotiomycetes</taxon>
        <taxon>Eurotiomycetidae</taxon>
        <taxon>Eurotiales</taxon>
        <taxon>Aspergillaceae</taxon>
        <taxon>Aspergillus</taxon>
        <taxon>Aspergillus subgen. Nidulantes</taxon>
    </lineage>
</organism>
<evidence type="ECO:0000256" key="1">
    <source>
        <dbReference type="SAM" id="SignalP"/>
    </source>
</evidence>
<proteinExistence type="predicted"/>
<feature type="chain" id="PRO_5012408790" evidence="1">
    <location>
        <begin position="24"/>
        <end position="121"/>
    </location>
</feature>
<sequence length="121" mass="13754">MDYRKIAMRLILWWLLFHRGNQSSIFKRYTAYGPSDTLDTVTPGWAPKINISSVDESTVVASGIGHGMEDETSNLCGFCPENHYDRLDPSNYYQTHAEGRNHRELVNSTPVHGKYGFGDRS</sequence>
<evidence type="ECO:0000313" key="3">
    <source>
        <dbReference type="Proteomes" id="UP000184356"/>
    </source>
</evidence>
<keyword evidence="1" id="KW-0732">Signal</keyword>
<reference evidence="3" key="1">
    <citation type="journal article" date="2017" name="Genome Biol.">
        <title>Comparative genomics reveals high biological diversity and specific adaptations in the industrially and medically important fungal genus Aspergillus.</title>
        <authorList>
            <person name="de Vries R.P."/>
            <person name="Riley R."/>
            <person name="Wiebenga A."/>
            <person name="Aguilar-Osorio G."/>
            <person name="Amillis S."/>
            <person name="Uchima C.A."/>
            <person name="Anderluh G."/>
            <person name="Asadollahi M."/>
            <person name="Askin M."/>
            <person name="Barry K."/>
            <person name="Battaglia E."/>
            <person name="Bayram O."/>
            <person name="Benocci T."/>
            <person name="Braus-Stromeyer S.A."/>
            <person name="Caldana C."/>
            <person name="Canovas D."/>
            <person name="Cerqueira G.C."/>
            <person name="Chen F."/>
            <person name="Chen W."/>
            <person name="Choi C."/>
            <person name="Clum A."/>
            <person name="Dos Santos R.A."/>
            <person name="Damasio A.R."/>
            <person name="Diallinas G."/>
            <person name="Emri T."/>
            <person name="Fekete E."/>
            <person name="Flipphi M."/>
            <person name="Freyberg S."/>
            <person name="Gallo A."/>
            <person name="Gournas C."/>
            <person name="Habgood R."/>
            <person name="Hainaut M."/>
            <person name="Harispe M.L."/>
            <person name="Henrissat B."/>
            <person name="Hilden K.S."/>
            <person name="Hope R."/>
            <person name="Hossain A."/>
            <person name="Karabika E."/>
            <person name="Karaffa L."/>
            <person name="Karanyi Z."/>
            <person name="Krasevec N."/>
            <person name="Kuo A."/>
            <person name="Kusch H."/>
            <person name="LaButti K."/>
            <person name="Lagendijk E.L."/>
            <person name="Lapidus A."/>
            <person name="Levasseur A."/>
            <person name="Lindquist E."/>
            <person name="Lipzen A."/>
            <person name="Logrieco A.F."/>
            <person name="MacCabe A."/>
            <person name="Maekelae M.R."/>
            <person name="Malavazi I."/>
            <person name="Melin P."/>
            <person name="Meyer V."/>
            <person name="Mielnichuk N."/>
            <person name="Miskei M."/>
            <person name="Molnar A.P."/>
            <person name="Mule G."/>
            <person name="Ngan C.Y."/>
            <person name="Orejas M."/>
            <person name="Orosz E."/>
            <person name="Ouedraogo J.P."/>
            <person name="Overkamp K.M."/>
            <person name="Park H.-S."/>
            <person name="Perrone G."/>
            <person name="Piumi F."/>
            <person name="Punt P.J."/>
            <person name="Ram A.F."/>
            <person name="Ramon A."/>
            <person name="Rauscher S."/>
            <person name="Record E."/>
            <person name="Riano-Pachon D.M."/>
            <person name="Robert V."/>
            <person name="Roehrig J."/>
            <person name="Ruller R."/>
            <person name="Salamov A."/>
            <person name="Salih N.S."/>
            <person name="Samson R.A."/>
            <person name="Sandor E."/>
            <person name="Sanguinetti M."/>
            <person name="Schuetze T."/>
            <person name="Sepcic K."/>
            <person name="Shelest E."/>
            <person name="Sherlock G."/>
            <person name="Sophianopoulou V."/>
            <person name="Squina F.M."/>
            <person name="Sun H."/>
            <person name="Susca A."/>
            <person name="Todd R.B."/>
            <person name="Tsang A."/>
            <person name="Unkles S.E."/>
            <person name="van de Wiele N."/>
            <person name="van Rossen-Uffink D."/>
            <person name="Oliveira J.V."/>
            <person name="Vesth T.C."/>
            <person name="Visser J."/>
            <person name="Yu J.-H."/>
            <person name="Zhou M."/>
            <person name="Andersen M.R."/>
            <person name="Archer D.B."/>
            <person name="Baker S.E."/>
            <person name="Benoit I."/>
            <person name="Brakhage A.A."/>
            <person name="Braus G.H."/>
            <person name="Fischer R."/>
            <person name="Frisvad J.C."/>
            <person name="Goldman G.H."/>
            <person name="Houbraken J."/>
            <person name="Oakley B."/>
            <person name="Pocsi I."/>
            <person name="Scazzocchio C."/>
            <person name="Seiboth B."/>
            <person name="vanKuyk P.A."/>
            <person name="Wortman J."/>
            <person name="Dyer P.S."/>
            <person name="Grigoriev I.V."/>
        </authorList>
    </citation>
    <scope>NUCLEOTIDE SEQUENCE [LARGE SCALE GENOMIC DNA]</scope>
    <source>
        <strain evidence="3">CBS 593.65</strain>
    </source>
</reference>
<dbReference type="GeneID" id="63762890"/>
<gene>
    <name evidence="2" type="ORF">ASPSYDRAFT_44253</name>
</gene>
<keyword evidence="3" id="KW-1185">Reference proteome</keyword>